<name>A0ABQ7BVU5_BRACR</name>
<sequence>MRVSLGFRASSAEEPRLKLADVLSFRGFSTLGSVLTHVSRLFCPGGDDRRRLFSPFAWCLVVGRFLVVLCLVGSVGFFSIGASCLLPACLPLVMAFPLNTRAGFHCLKLIEYPLFSGSQRLGASRLSYPVVIWVSRVSYLNPSSQHSKPSAQVFSVFLGGFCRMAPWGFASNNCSVLLMQAYLASSVHVWSRERILMLSTSSCSWSSQSLRADHRGGQNYRIPTLVITVVLLLWQAVVQIS</sequence>
<dbReference type="Proteomes" id="UP000266723">
    <property type="component" value="Unassembled WGS sequence"/>
</dbReference>
<evidence type="ECO:0000313" key="3">
    <source>
        <dbReference type="Proteomes" id="UP000266723"/>
    </source>
</evidence>
<gene>
    <name evidence="2" type="ORF">DY000_02005190</name>
</gene>
<accession>A0ABQ7BVU5</accession>
<keyword evidence="1" id="KW-0472">Membrane</keyword>
<comment type="caution">
    <text evidence="2">The sequence shown here is derived from an EMBL/GenBank/DDBJ whole genome shotgun (WGS) entry which is preliminary data.</text>
</comment>
<keyword evidence="1" id="KW-0812">Transmembrane</keyword>
<keyword evidence="1" id="KW-1133">Transmembrane helix</keyword>
<feature type="transmembrane region" description="Helical" evidence="1">
    <location>
        <begin position="55"/>
        <end position="74"/>
    </location>
</feature>
<keyword evidence="3" id="KW-1185">Reference proteome</keyword>
<proteinExistence type="predicted"/>
<evidence type="ECO:0000313" key="2">
    <source>
        <dbReference type="EMBL" id="KAF3543634.1"/>
    </source>
</evidence>
<organism evidence="2 3">
    <name type="scientific">Brassica cretica</name>
    <name type="common">Mustard</name>
    <dbReference type="NCBI Taxonomy" id="69181"/>
    <lineage>
        <taxon>Eukaryota</taxon>
        <taxon>Viridiplantae</taxon>
        <taxon>Streptophyta</taxon>
        <taxon>Embryophyta</taxon>
        <taxon>Tracheophyta</taxon>
        <taxon>Spermatophyta</taxon>
        <taxon>Magnoliopsida</taxon>
        <taxon>eudicotyledons</taxon>
        <taxon>Gunneridae</taxon>
        <taxon>Pentapetalae</taxon>
        <taxon>rosids</taxon>
        <taxon>malvids</taxon>
        <taxon>Brassicales</taxon>
        <taxon>Brassicaceae</taxon>
        <taxon>Brassiceae</taxon>
        <taxon>Brassica</taxon>
    </lineage>
</organism>
<reference evidence="2 3" key="1">
    <citation type="journal article" date="2020" name="BMC Genomics">
        <title>Intraspecific diversification of the crop wild relative Brassica cretica Lam. using demographic model selection.</title>
        <authorList>
            <person name="Kioukis A."/>
            <person name="Michalopoulou V.A."/>
            <person name="Briers L."/>
            <person name="Pirintsos S."/>
            <person name="Studholme D.J."/>
            <person name="Pavlidis P."/>
            <person name="Sarris P.F."/>
        </authorList>
    </citation>
    <scope>NUCLEOTIDE SEQUENCE [LARGE SCALE GENOMIC DNA]</scope>
    <source>
        <strain evidence="3">cv. PFS-1207/04</strain>
    </source>
</reference>
<protein>
    <submittedName>
        <fullName evidence="2">Uncharacterized protein</fullName>
    </submittedName>
</protein>
<evidence type="ECO:0000256" key="1">
    <source>
        <dbReference type="SAM" id="Phobius"/>
    </source>
</evidence>
<dbReference type="EMBL" id="QGKV02000832">
    <property type="protein sequence ID" value="KAF3543634.1"/>
    <property type="molecule type" value="Genomic_DNA"/>
</dbReference>